<dbReference type="PATRIC" id="fig|1286094.4.peg.6458"/>
<sequence length="354" mass="36932">MAAVAARASGASRAGAAAGAGAAGRLGQLVPVPAVVTVGALMPVVTVLPVVRLPVRVLVVGPALLRRLRAVVVLRLLGRVRVRVAVREAEAGLLPAVVVLGLLGPGAGALVVRIGGAGRRQLVGASVGAPAVLVPRAAAITVVRVMPLTGGGLFGLLVARRVFLVPRRLVLVPGLLVVVVAVPRLLLDRRRGRGRGLAHGVVDRDRDADRAAALPAQRLADDGGEPALQDALGELVRHGEQCGVGDERQRLAALDPVLVLRLDALPSPLSQKLFQNPWPHCGKIGRYVSHRARSLMGPTKVWFLGRIVTEVGRGRGKGTTRSSATVVRATGAVQVVVHRLCTVSLEGRWFDRMA</sequence>
<evidence type="ECO:0000313" key="3">
    <source>
        <dbReference type="Proteomes" id="UP000014629"/>
    </source>
</evidence>
<protein>
    <submittedName>
        <fullName evidence="2">Putative Chromosomal replication initiator protein DnaA</fullName>
    </submittedName>
</protein>
<feature type="transmembrane region" description="Helical" evidence="1">
    <location>
        <begin position="133"/>
        <end position="157"/>
    </location>
</feature>
<organism evidence="2 3">
    <name type="scientific">Streptomyces aurantiacus JA 4570</name>
    <dbReference type="NCBI Taxonomy" id="1286094"/>
    <lineage>
        <taxon>Bacteria</taxon>
        <taxon>Bacillati</taxon>
        <taxon>Actinomycetota</taxon>
        <taxon>Actinomycetes</taxon>
        <taxon>Kitasatosporales</taxon>
        <taxon>Streptomycetaceae</taxon>
        <taxon>Streptomyces</taxon>
        <taxon>Streptomyces aurantiacus group</taxon>
    </lineage>
</organism>
<feature type="transmembrane region" description="Helical" evidence="1">
    <location>
        <begin position="92"/>
        <end position="112"/>
    </location>
</feature>
<feature type="transmembrane region" description="Helical" evidence="1">
    <location>
        <begin position="169"/>
        <end position="187"/>
    </location>
</feature>
<proteinExistence type="predicted"/>
<keyword evidence="3" id="KW-1185">Reference proteome</keyword>
<accession>S3ZQ59</accession>
<evidence type="ECO:0000256" key="1">
    <source>
        <dbReference type="SAM" id="Phobius"/>
    </source>
</evidence>
<keyword evidence="1" id="KW-0472">Membrane</keyword>
<dbReference type="AlphaFoldDB" id="S3ZQ59"/>
<reference evidence="2 3" key="1">
    <citation type="submission" date="2013-02" db="EMBL/GenBank/DDBJ databases">
        <title>Draft Genome Sequence of Streptomyces aurantiacus, Which Produces Setomimycin.</title>
        <authorList>
            <person name="Gruening B.A."/>
            <person name="Praeg A."/>
            <person name="Erxleben A."/>
            <person name="Guenther S."/>
            <person name="Mueller M."/>
        </authorList>
    </citation>
    <scope>NUCLEOTIDE SEQUENCE [LARGE SCALE GENOMIC DNA]</scope>
    <source>
        <strain evidence="2 3">JA 4570</strain>
    </source>
</reference>
<name>S3ZQ59_9ACTN</name>
<dbReference type="Proteomes" id="UP000014629">
    <property type="component" value="Unassembled WGS sequence"/>
</dbReference>
<keyword evidence="1" id="KW-0812">Transmembrane</keyword>
<evidence type="ECO:0000313" key="2">
    <source>
        <dbReference type="EMBL" id="EPH40500.1"/>
    </source>
</evidence>
<gene>
    <name evidence="2" type="ORF">STRAU_6537</name>
</gene>
<dbReference type="EMBL" id="AOPZ01000412">
    <property type="protein sequence ID" value="EPH40500.1"/>
    <property type="molecule type" value="Genomic_DNA"/>
</dbReference>
<feature type="transmembrane region" description="Helical" evidence="1">
    <location>
        <begin position="34"/>
        <end position="55"/>
    </location>
</feature>
<keyword evidence="1" id="KW-1133">Transmembrane helix</keyword>
<comment type="caution">
    <text evidence="2">The sequence shown here is derived from an EMBL/GenBank/DDBJ whole genome shotgun (WGS) entry which is preliminary data.</text>
</comment>